<feature type="domain" description="CCHC-type" evidence="3">
    <location>
        <begin position="384"/>
        <end position="399"/>
    </location>
</feature>
<evidence type="ECO:0000259" key="3">
    <source>
        <dbReference type="PROSITE" id="PS50158"/>
    </source>
</evidence>
<dbReference type="GO" id="GO:0003676">
    <property type="term" value="F:nucleic acid binding"/>
    <property type="evidence" value="ECO:0007669"/>
    <property type="project" value="InterPro"/>
</dbReference>
<evidence type="ECO:0000256" key="2">
    <source>
        <dbReference type="SAM" id="MobiDB-lite"/>
    </source>
</evidence>
<protein>
    <recommendedName>
        <fullName evidence="3">CCHC-type domain-containing protein</fullName>
    </recommendedName>
</protein>
<proteinExistence type="predicted"/>
<dbReference type="PROSITE" id="PS50158">
    <property type="entry name" value="ZF_CCHC"/>
    <property type="match status" value="1"/>
</dbReference>
<dbReference type="InterPro" id="IPR036875">
    <property type="entry name" value="Znf_CCHC_sf"/>
</dbReference>
<evidence type="ECO:0000313" key="4">
    <source>
        <dbReference type="EMBL" id="CAI4002228.1"/>
    </source>
</evidence>
<dbReference type="Proteomes" id="UP001152797">
    <property type="component" value="Unassembled WGS sequence"/>
</dbReference>
<dbReference type="OrthoDB" id="444268at2759"/>
<dbReference type="EMBL" id="CAMXCT030003068">
    <property type="protein sequence ID" value="CAL4789540.1"/>
    <property type="molecule type" value="Genomic_DNA"/>
</dbReference>
<name>A0A9P1G6S9_9DINO</name>
<reference evidence="5 6" key="2">
    <citation type="submission" date="2024-05" db="EMBL/GenBank/DDBJ databases">
        <authorList>
            <person name="Chen Y."/>
            <person name="Shah S."/>
            <person name="Dougan E. K."/>
            <person name="Thang M."/>
            <person name="Chan C."/>
        </authorList>
    </citation>
    <scope>NUCLEOTIDE SEQUENCE [LARGE SCALE GENOMIC DNA]</scope>
</reference>
<gene>
    <name evidence="4" type="ORF">C1SCF055_LOCUS28197</name>
</gene>
<dbReference type="SUPFAM" id="SSF57756">
    <property type="entry name" value="Retrovirus zinc finger-like domains"/>
    <property type="match status" value="1"/>
</dbReference>
<keyword evidence="1" id="KW-0862">Zinc</keyword>
<dbReference type="AlphaFoldDB" id="A0A9P1G6S9"/>
<keyword evidence="1" id="KW-0479">Metal-binding</keyword>
<dbReference type="Gene3D" id="4.10.60.10">
    <property type="entry name" value="Zinc finger, CCHC-type"/>
    <property type="match status" value="1"/>
</dbReference>
<dbReference type="EMBL" id="CAMXCT010003068">
    <property type="protein sequence ID" value="CAI4002228.1"/>
    <property type="molecule type" value="Genomic_DNA"/>
</dbReference>
<dbReference type="GO" id="GO:0008270">
    <property type="term" value="F:zinc ion binding"/>
    <property type="evidence" value="ECO:0007669"/>
    <property type="project" value="UniProtKB-KW"/>
</dbReference>
<dbReference type="GO" id="GO:0006508">
    <property type="term" value="P:proteolysis"/>
    <property type="evidence" value="ECO:0007669"/>
    <property type="project" value="InterPro"/>
</dbReference>
<organism evidence="4">
    <name type="scientific">Cladocopium goreaui</name>
    <dbReference type="NCBI Taxonomy" id="2562237"/>
    <lineage>
        <taxon>Eukaryota</taxon>
        <taxon>Sar</taxon>
        <taxon>Alveolata</taxon>
        <taxon>Dinophyceae</taxon>
        <taxon>Suessiales</taxon>
        <taxon>Symbiodiniaceae</taxon>
        <taxon>Cladocopium</taxon>
    </lineage>
</organism>
<sequence>MLELFHPLKKPYQESKNLMSAEDSRVQPTVAIHSLLSGGSWSVLCSGTRRTGAQYEPETCSGAAIQGEPDFLIAKSCRETLTQMYPNTFEGSMTTQPPSGTEQQIDFKYPWWDGNWLTYEDYKTRVELRADASKEEDLPFLGPRLASNLVGKAFDTLGEISRESLKKADGWSYLLKFLEGKRGRAKVDLLGDMFSEFFLKREAYRKDGEEWNDYEVRFRTLVRRMDRAVKEANTEAKIPSEMYGWFLLNLFMKLSPSDTANIRGKSGSYQMEDVMAAIKVMWSSGGLASRDQEVKVKKNQPGHTYAVDDEEPVEEQQEPNGIYEVDDELEEIQEWHDEAILALAEEPTDGEVLANFREARKALDQARTARGFYPPLPSHMDKICMRCGKKGHIAQFCPQKPGQPSGHGAIGFVGLAMAADTWQSSPDAGNPWCLEEDLDDCYERVDETIPSAILVTTEPEACWSTSMDTEQHPVYALGPYTRGRAIIDSGASDNIVGAETLQELADCLNELEFSAEQEIKVDREIHKQFVFGNNATSAGLGLSHVNAGMCGQQVPIQAHLVEGGTPFLLSSKFLYDMDATINFRSGVAVFKTLSSRQFKLERTPSHHLMVPLTAFAGNDKVTNTLFLHSDEEDLSVQHLSQPADDPNVQGAQPPAGEDTTTILDKGAPQEE</sequence>
<dbReference type="GO" id="GO:0004190">
    <property type="term" value="F:aspartic-type endopeptidase activity"/>
    <property type="evidence" value="ECO:0007669"/>
    <property type="project" value="InterPro"/>
</dbReference>
<dbReference type="PROSITE" id="PS00141">
    <property type="entry name" value="ASP_PROTEASE"/>
    <property type="match status" value="1"/>
</dbReference>
<evidence type="ECO:0000313" key="6">
    <source>
        <dbReference type="Proteomes" id="UP001152797"/>
    </source>
</evidence>
<keyword evidence="1" id="KW-0863">Zinc-finger</keyword>
<accession>A0A9P1G6S9</accession>
<comment type="caution">
    <text evidence="4">The sequence shown here is derived from an EMBL/GenBank/DDBJ whole genome shotgun (WGS) entry which is preliminary data.</text>
</comment>
<dbReference type="EMBL" id="CAMXCT020003068">
    <property type="protein sequence ID" value="CAL1155603.1"/>
    <property type="molecule type" value="Genomic_DNA"/>
</dbReference>
<dbReference type="InterPro" id="IPR001878">
    <property type="entry name" value="Znf_CCHC"/>
</dbReference>
<feature type="region of interest" description="Disordered" evidence="2">
    <location>
        <begin position="635"/>
        <end position="671"/>
    </location>
</feature>
<dbReference type="InterPro" id="IPR001969">
    <property type="entry name" value="Aspartic_peptidase_AS"/>
</dbReference>
<reference evidence="4" key="1">
    <citation type="submission" date="2022-10" db="EMBL/GenBank/DDBJ databases">
        <authorList>
            <person name="Chen Y."/>
            <person name="Dougan E. K."/>
            <person name="Chan C."/>
            <person name="Rhodes N."/>
            <person name="Thang M."/>
        </authorList>
    </citation>
    <scope>NUCLEOTIDE SEQUENCE</scope>
</reference>
<keyword evidence="6" id="KW-1185">Reference proteome</keyword>
<evidence type="ECO:0000313" key="5">
    <source>
        <dbReference type="EMBL" id="CAL4789540.1"/>
    </source>
</evidence>
<evidence type="ECO:0000256" key="1">
    <source>
        <dbReference type="PROSITE-ProRule" id="PRU00047"/>
    </source>
</evidence>